<comment type="similarity">
    <text evidence="2">Belongs to the nucleoporin interacting component (NIC) family.</text>
</comment>
<dbReference type="InterPro" id="IPR000719">
    <property type="entry name" value="Prot_kinase_dom"/>
</dbReference>
<keyword evidence="5" id="KW-0067">ATP-binding</keyword>
<dbReference type="InterPro" id="IPR007231">
    <property type="entry name" value="Nucleoporin_int_Nup93/Nic96"/>
</dbReference>
<dbReference type="PROSITE" id="PS50011">
    <property type="entry name" value="PROTEIN_KINASE_DOM"/>
    <property type="match status" value="1"/>
</dbReference>
<evidence type="ECO:0000256" key="5">
    <source>
        <dbReference type="PROSITE-ProRule" id="PRU10141"/>
    </source>
</evidence>
<organism evidence="7 8">
    <name type="scientific">Trichinella nelsoni</name>
    <dbReference type="NCBI Taxonomy" id="6336"/>
    <lineage>
        <taxon>Eukaryota</taxon>
        <taxon>Metazoa</taxon>
        <taxon>Ecdysozoa</taxon>
        <taxon>Nematoda</taxon>
        <taxon>Enoplea</taxon>
        <taxon>Dorylaimia</taxon>
        <taxon>Trichinellida</taxon>
        <taxon>Trichinellidae</taxon>
        <taxon>Trichinella</taxon>
    </lineage>
</organism>
<dbReference type="STRING" id="6336.A0A0V0RUZ1"/>
<dbReference type="InterPro" id="IPR017441">
    <property type="entry name" value="Protein_kinase_ATP_BS"/>
</dbReference>
<dbReference type="PANTHER" id="PTHR11225:SF4">
    <property type="entry name" value="NUCLEAR PORE COMPLEX PROTEIN NUP93"/>
    <property type="match status" value="1"/>
</dbReference>
<evidence type="ECO:0000256" key="4">
    <source>
        <dbReference type="ARBA" id="ARBA00023242"/>
    </source>
</evidence>
<dbReference type="GO" id="GO:0005524">
    <property type="term" value="F:ATP binding"/>
    <property type="evidence" value="ECO:0007669"/>
    <property type="project" value="UniProtKB-UniRule"/>
</dbReference>
<keyword evidence="4" id="KW-0539">Nucleus</keyword>
<evidence type="ECO:0000256" key="2">
    <source>
        <dbReference type="ARBA" id="ARBA00010186"/>
    </source>
</evidence>
<dbReference type="Pfam" id="PF04097">
    <property type="entry name" value="Nic96"/>
    <property type="match status" value="1"/>
</dbReference>
<dbReference type="Proteomes" id="UP000054630">
    <property type="component" value="Unassembled WGS sequence"/>
</dbReference>
<dbReference type="AlphaFoldDB" id="A0A0V0RUZ1"/>
<evidence type="ECO:0000256" key="1">
    <source>
        <dbReference type="ARBA" id="ARBA00004567"/>
    </source>
</evidence>
<evidence type="ECO:0000259" key="6">
    <source>
        <dbReference type="PROSITE" id="PS50011"/>
    </source>
</evidence>
<dbReference type="Gene3D" id="1.10.510.10">
    <property type="entry name" value="Transferase(Phosphotransferase) domain 1"/>
    <property type="match status" value="1"/>
</dbReference>
<reference evidence="7 8" key="1">
    <citation type="submission" date="2015-01" db="EMBL/GenBank/DDBJ databases">
        <title>Evolution of Trichinella species and genotypes.</title>
        <authorList>
            <person name="Korhonen P.K."/>
            <person name="Edoardo P."/>
            <person name="Giuseppe L.R."/>
            <person name="Gasser R.B."/>
        </authorList>
    </citation>
    <scope>NUCLEOTIDE SEQUENCE [LARGE SCALE GENOMIC DNA]</scope>
    <source>
        <strain evidence="7">ISS37</strain>
    </source>
</reference>
<evidence type="ECO:0000313" key="7">
    <source>
        <dbReference type="EMBL" id="KRX18323.1"/>
    </source>
</evidence>
<dbReference type="Pfam" id="PF00069">
    <property type="entry name" value="Pkinase"/>
    <property type="match status" value="1"/>
</dbReference>
<protein>
    <submittedName>
        <fullName evidence="7">Nuclear pore complex protein Nup93</fullName>
    </submittedName>
</protein>
<dbReference type="PROSITE" id="PS00107">
    <property type="entry name" value="PROTEIN_KINASE_ATP"/>
    <property type="match status" value="1"/>
</dbReference>
<dbReference type="EMBL" id="JYDL01000074">
    <property type="protein sequence ID" value="KRX18323.1"/>
    <property type="molecule type" value="Genomic_DNA"/>
</dbReference>
<accession>A0A0V0RUZ1</accession>
<evidence type="ECO:0000313" key="8">
    <source>
        <dbReference type="Proteomes" id="UP000054630"/>
    </source>
</evidence>
<keyword evidence="8" id="KW-1185">Reference proteome</keyword>
<evidence type="ECO:0000256" key="3">
    <source>
        <dbReference type="ARBA" id="ARBA00023132"/>
    </source>
</evidence>
<keyword evidence="3" id="KW-0509">mRNA transport</keyword>
<proteinExistence type="inferred from homology"/>
<dbReference type="SMART" id="SM00220">
    <property type="entry name" value="S_TKc"/>
    <property type="match status" value="1"/>
</dbReference>
<feature type="binding site" evidence="5">
    <location>
        <position position="101"/>
    </location>
    <ligand>
        <name>ATP</name>
        <dbReference type="ChEBI" id="CHEBI:30616"/>
    </ligand>
</feature>
<dbReference type="GO" id="GO:0016973">
    <property type="term" value="P:poly(A)+ mRNA export from nucleus"/>
    <property type="evidence" value="ECO:0007669"/>
    <property type="project" value="TreeGrafter"/>
</dbReference>
<dbReference type="SUPFAM" id="SSF56112">
    <property type="entry name" value="Protein kinase-like (PK-like)"/>
    <property type="match status" value="1"/>
</dbReference>
<sequence>MYYNGRLSNFKMIFKVKQRLKLSIIKAADPDCCAFVCAFLVVACEMSILGNMKIFDLPNLPVDYVIANRWKVAGFLGNGLFGSVYDVIDMQSEDEEHYAAKVELIDSFPALKTEIEILKKVKHKDHICKLITCGKENDMNYMIMTLAGKNLLQIQSEIPNNAFKYADVCKIAIHCFEAIKELHEEQYVHGDIKQENFAVGRDGSFNNVYLLDFGIAKKFCLKEALLVRTGYKEDAMACFFMLISMYNNKFRNRCEIEREFRRLSYEKRNRKSYKKNYLEEFLEVYNYLNDLLQSDMPDHDYLITSRLDLFKPVTQAGLGGNICVATACVLINELKRMELLELLSRADQLSSSVNCGSPKSASVSLDTIRQATELGEKLWRRTTAASTTDEQDDASTVELSIMVDSKLGLLGDDAHSKHLARRGRQLIDPFQKSVDESRGSIVMQAVQASCDEVTENWSGQHALKKRNAWTKMKKEHYYVLVPGTETKPTVQSTDGPRPSGHCWTAISETQTGFRKVVVDYVDTLLHGELGLRFRTRCLEAVKQLDNQYAVTMWENVQLLADLMLSACKRGENGFIDRSSSEYKLNFGRLVLDYLQKQFVEFMRGVVKERLHQAHMGAVPGAPGLVTAFLNVLMPTPYPGYEDVLVNQQPVWAIIYYCLRAGHVQAAKAVAEEAGPALYAVVRAFRRLDSVTSEPMDFNDDDDLLLEYEKAANTTGDPYKRAVYCWLTLNDWMESVPVFDRIEDWLWIKLRQTVLTERRLSMVKHPKSKYRVNLLPLEALQEVVLFEHGEKYFLRHRSPLVYWTALWFSGQLEAAIEFMCRQGELLRSCAVHVALALYADGLLACDDEHDDIQGPLLDVSRGRSPLCRLNLVRLVVSYTSQFENQSPSVALKYFYLLRRFHDHNQNSMFAVCFEKLLRQQADRNHLLGWIDETGLHKLGCIDSFKLERHRTIAYVAKTAHARGQWQLALQCYELVDDMDKALQLLTNMLFSVVTRQERDDGLRTAVLNLANKINDRLTSGNAKRNTVALFQKILLIGNYFTIYFHREFSKAFQLLRRINLIPMNAIEKDYYVSSTSDLPDKIRLLLPELMLSYMNMLIEDCKLFHCESNQRGFSGANSKDDLKAMAEALISFASLIRLRLPGGFLGLLVHKKAALI</sequence>
<dbReference type="PANTHER" id="PTHR11225">
    <property type="entry name" value="NUCLEAR PORE COMPLEX PROTEIN NUP93 NUCLEOPORIN NUP93 DEAD EYE PROTEIN"/>
    <property type="match status" value="1"/>
</dbReference>
<keyword evidence="3" id="KW-0653">Protein transport</keyword>
<dbReference type="GO" id="GO:0006606">
    <property type="term" value="P:protein import into nucleus"/>
    <property type="evidence" value="ECO:0007669"/>
    <property type="project" value="TreeGrafter"/>
</dbReference>
<keyword evidence="3" id="KW-0906">Nuclear pore complex</keyword>
<dbReference type="InterPro" id="IPR011009">
    <property type="entry name" value="Kinase-like_dom_sf"/>
</dbReference>
<name>A0A0V0RUZ1_9BILA</name>
<keyword evidence="3" id="KW-0811">Translocation</keyword>
<feature type="domain" description="Protein kinase" evidence="6">
    <location>
        <begin position="70"/>
        <end position="349"/>
    </location>
</feature>
<dbReference type="GO" id="GO:0017056">
    <property type="term" value="F:structural constituent of nuclear pore"/>
    <property type="evidence" value="ECO:0007669"/>
    <property type="project" value="InterPro"/>
</dbReference>
<comment type="caution">
    <text evidence="7">The sequence shown here is derived from an EMBL/GenBank/DDBJ whole genome shotgun (WGS) entry which is preliminary data.</text>
</comment>
<keyword evidence="3" id="KW-0813">Transport</keyword>
<keyword evidence="5" id="KW-0547">Nucleotide-binding</keyword>
<gene>
    <name evidence="7" type="primary">NUP93</name>
    <name evidence="7" type="ORF">T07_8528</name>
</gene>
<comment type="subcellular location">
    <subcellularLocation>
        <location evidence="1">Nucleus</location>
        <location evidence="1">Nuclear pore complex</location>
    </subcellularLocation>
</comment>
<dbReference type="GO" id="GO:0004672">
    <property type="term" value="F:protein kinase activity"/>
    <property type="evidence" value="ECO:0007669"/>
    <property type="project" value="InterPro"/>
</dbReference>
<dbReference type="GO" id="GO:0005643">
    <property type="term" value="C:nuclear pore"/>
    <property type="evidence" value="ECO:0007669"/>
    <property type="project" value="UniProtKB-SubCell"/>
</dbReference>
<dbReference type="OrthoDB" id="1918363at2759"/>